<evidence type="ECO:0000256" key="1">
    <source>
        <dbReference type="SAM" id="MobiDB-lite"/>
    </source>
</evidence>
<accession>A0AAX1TYM8</accession>
<dbReference type="Gene3D" id="2.40.50.140">
    <property type="entry name" value="Nucleic acid-binding proteins"/>
    <property type="match status" value="1"/>
</dbReference>
<comment type="caution">
    <text evidence="2">The sequence shown here is derived from an EMBL/GenBank/DDBJ whole genome shotgun (WGS) entry which is preliminary data.</text>
</comment>
<evidence type="ECO:0000313" key="2">
    <source>
        <dbReference type="EMBL" id="RHJ18859.1"/>
    </source>
</evidence>
<dbReference type="SUPFAM" id="SSF50249">
    <property type="entry name" value="Nucleic acid-binding proteins"/>
    <property type="match status" value="1"/>
</dbReference>
<dbReference type="EMBL" id="QRLP01000002">
    <property type="protein sequence ID" value="RHJ18859.1"/>
    <property type="molecule type" value="Genomic_DNA"/>
</dbReference>
<sequence length="226" mass="24847">MPGVLEGVPAANASLDQTVQKKNSGSNPDKPKEHTMTAIKTTNIVEGNLAQEPKYFPQGQYVARIVFRIMHTDRKLNPQTNQWEDGRTTAVDVNFYGATAERYAQTIQQQPDAFAKGTAVAAWGELSDRPNTWTDRDGNPRPHPSSTARASSPTSSSTSVVPIASNPIPPACRNTPTRSRNRTRGRDNRHRPEPSRTATGGRSTMTAPSIRMKKGTWKWNASKPLI</sequence>
<name>A0AAX1TYM8_BIFAD</name>
<gene>
    <name evidence="2" type="ORF">DW139_04645</name>
</gene>
<feature type="compositionally biased region" description="Polar residues" evidence="1">
    <location>
        <begin position="196"/>
        <end position="207"/>
    </location>
</feature>
<dbReference type="InterPro" id="IPR012340">
    <property type="entry name" value="NA-bd_OB-fold"/>
</dbReference>
<dbReference type="Proteomes" id="UP000284589">
    <property type="component" value="Unassembled WGS sequence"/>
</dbReference>
<dbReference type="AlphaFoldDB" id="A0AAX1TYM8"/>
<evidence type="ECO:0000313" key="3">
    <source>
        <dbReference type="Proteomes" id="UP000284589"/>
    </source>
</evidence>
<feature type="compositionally biased region" description="Low complexity" evidence="1">
    <location>
        <begin position="144"/>
        <end position="165"/>
    </location>
</feature>
<organism evidence="2 3">
    <name type="scientific">Bifidobacterium adolescentis</name>
    <dbReference type="NCBI Taxonomy" id="1680"/>
    <lineage>
        <taxon>Bacteria</taxon>
        <taxon>Bacillati</taxon>
        <taxon>Actinomycetota</taxon>
        <taxon>Actinomycetes</taxon>
        <taxon>Bifidobacteriales</taxon>
        <taxon>Bifidobacteriaceae</taxon>
        <taxon>Bifidobacterium</taxon>
    </lineage>
</organism>
<feature type="compositionally biased region" description="Basic and acidic residues" evidence="1">
    <location>
        <begin position="184"/>
        <end position="194"/>
    </location>
</feature>
<feature type="compositionally biased region" description="Polar residues" evidence="1">
    <location>
        <begin position="14"/>
        <end position="27"/>
    </location>
</feature>
<protein>
    <submittedName>
        <fullName evidence="2">Single-stranded DNA-binding protein</fullName>
    </submittedName>
</protein>
<keyword evidence="2" id="KW-0238">DNA-binding</keyword>
<feature type="region of interest" description="Disordered" evidence="1">
    <location>
        <begin position="1"/>
        <end position="35"/>
    </location>
</feature>
<reference evidence="2 3" key="1">
    <citation type="submission" date="2018-08" db="EMBL/GenBank/DDBJ databases">
        <title>A genome reference for cultivated species of the human gut microbiota.</title>
        <authorList>
            <person name="Zou Y."/>
            <person name="Xue W."/>
            <person name="Luo G."/>
        </authorList>
    </citation>
    <scope>NUCLEOTIDE SEQUENCE [LARGE SCALE GENOMIC DNA]</scope>
    <source>
        <strain evidence="2 3">AM12-20</strain>
    </source>
</reference>
<proteinExistence type="predicted"/>
<feature type="region of interest" description="Disordered" evidence="1">
    <location>
        <begin position="126"/>
        <end position="226"/>
    </location>
</feature>
<dbReference type="GO" id="GO:0003677">
    <property type="term" value="F:DNA binding"/>
    <property type="evidence" value="ECO:0007669"/>
    <property type="project" value="UniProtKB-KW"/>
</dbReference>